<feature type="compositionally biased region" description="Pro residues" evidence="1">
    <location>
        <begin position="45"/>
        <end position="66"/>
    </location>
</feature>
<proteinExistence type="predicted"/>
<evidence type="ECO:0000313" key="4">
    <source>
        <dbReference type="Proteomes" id="UP001589609"/>
    </source>
</evidence>
<feature type="region of interest" description="Disordered" evidence="1">
    <location>
        <begin position="31"/>
        <end position="66"/>
    </location>
</feature>
<keyword evidence="2" id="KW-0732">Signal</keyword>
<evidence type="ECO:0000313" key="3">
    <source>
        <dbReference type="EMBL" id="MFB9760525.1"/>
    </source>
</evidence>
<accession>A0ABV5WIV3</accession>
<feature type="chain" id="PRO_5046083728" description="Lipoprotein" evidence="2">
    <location>
        <begin position="22"/>
        <end position="228"/>
    </location>
</feature>
<gene>
    <name evidence="3" type="ORF">ACFFMS_19580</name>
</gene>
<keyword evidence="4" id="KW-1185">Reference proteome</keyword>
<organism evidence="3 4">
    <name type="scientific">Ectobacillus funiculus</name>
    <dbReference type="NCBI Taxonomy" id="137993"/>
    <lineage>
        <taxon>Bacteria</taxon>
        <taxon>Bacillati</taxon>
        <taxon>Bacillota</taxon>
        <taxon>Bacilli</taxon>
        <taxon>Bacillales</taxon>
        <taxon>Bacillaceae</taxon>
        <taxon>Ectobacillus</taxon>
    </lineage>
</organism>
<evidence type="ECO:0000256" key="1">
    <source>
        <dbReference type="SAM" id="MobiDB-lite"/>
    </source>
</evidence>
<dbReference type="EMBL" id="JBHMAF010000150">
    <property type="protein sequence ID" value="MFB9760525.1"/>
    <property type="molecule type" value="Genomic_DNA"/>
</dbReference>
<reference evidence="3 4" key="1">
    <citation type="submission" date="2024-09" db="EMBL/GenBank/DDBJ databases">
        <authorList>
            <person name="Sun Q."/>
            <person name="Mori K."/>
        </authorList>
    </citation>
    <scope>NUCLEOTIDE SEQUENCE [LARGE SCALE GENOMIC DNA]</scope>
    <source>
        <strain evidence="3 4">JCM 11201</strain>
    </source>
</reference>
<dbReference type="PROSITE" id="PS51257">
    <property type="entry name" value="PROKAR_LIPOPROTEIN"/>
    <property type="match status" value="1"/>
</dbReference>
<comment type="caution">
    <text evidence="3">The sequence shown here is derived from an EMBL/GenBank/DDBJ whole genome shotgun (WGS) entry which is preliminary data.</text>
</comment>
<feature type="signal peptide" evidence="2">
    <location>
        <begin position="1"/>
        <end position="21"/>
    </location>
</feature>
<dbReference type="Proteomes" id="UP001589609">
    <property type="component" value="Unassembled WGS sequence"/>
</dbReference>
<sequence length="228" mass="25494">MQKWKAVTLVSFFLLSFLLLTGCFSNNISDGKTNPNSEQLKPASSPKPNPNPDVKPTPAPNPQPPQYVVPTPIPLSFLEPNALPDAMMEQFLLNFNAYANQVGYELHQVGDIDHLEDGTRFRAIFLNGMSFTIAFHAKTNDIMEVTIGLDNGSSAAKDIDEFYQTVGTFLNWWLGLSGGTETSELLEHLGYGGDILTQDYEVFGNGYRYYVHYDPTAKTFMFSLNKQY</sequence>
<name>A0ABV5WIV3_9BACI</name>
<protein>
    <recommendedName>
        <fullName evidence="5">Lipoprotein</fullName>
    </recommendedName>
</protein>
<dbReference type="RefSeq" id="WP_379950831.1">
    <property type="nucleotide sequence ID" value="NZ_JBHMAF010000150.1"/>
</dbReference>
<evidence type="ECO:0000256" key="2">
    <source>
        <dbReference type="SAM" id="SignalP"/>
    </source>
</evidence>
<evidence type="ECO:0008006" key="5">
    <source>
        <dbReference type="Google" id="ProtNLM"/>
    </source>
</evidence>